<evidence type="ECO:0000313" key="1">
    <source>
        <dbReference type="EMBL" id="SFS01621.1"/>
    </source>
</evidence>
<dbReference type="AlphaFoldDB" id="A0AA94HKW6"/>
<organism evidence="1 2">
    <name type="scientific">Agrococcus baldri</name>
    <dbReference type="NCBI Taxonomy" id="153730"/>
    <lineage>
        <taxon>Bacteria</taxon>
        <taxon>Bacillati</taxon>
        <taxon>Actinomycetota</taxon>
        <taxon>Actinomycetes</taxon>
        <taxon>Micrococcales</taxon>
        <taxon>Microbacteriaceae</taxon>
        <taxon>Agrococcus</taxon>
    </lineage>
</organism>
<comment type="caution">
    <text evidence="1">The sequence shown here is derived from an EMBL/GenBank/DDBJ whole genome shotgun (WGS) entry which is preliminary data.</text>
</comment>
<sequence>METSPARIDALEPHQVFVFGSNAEGLHAAGAARTAHERFGAVWGQGSGLQGQSYGVDTMRGLGTIEREVAALLAFAAAHPELEFLVTEIGCGIAGHTPGQIAPLFRAAPANVLLPQRFAAVLAGESA</sequence>
<proteinExistence type="predicted"/>
<accession>A0AA94HKW6</accession>
<name>A0AA94HKW6_9MICO</name>
<keyword evidence="2" id="KW-1185">Reference proteome</keyword>
<protein>
    <submittedName>
        <fullName evidence="1">Uncharacterized protein</fullName>
    </submittedName>
</protein>
<dbReference type="Proteomes" id="UP000198506">
    <property type="component" value="Unassembled WGS sequence"/>
</dbReference>
<dbReference type="EMBL" id="FOZN01000001">
    <property type="protein sequence ID" value="SFS01621.1"/>
    <property type="molecule type" value="Genomic_DNA"/>
</dbReference>
<reference evidence="1 2" key="1">
    <citation type="submission" date="2016-10" db="EMBL/GenBank/DDBJ databases">
        <authorList>
            <person name="Varghese N."/>
            <person name="Submissions S."/>
        </authorList>
    </citation>
    <scope>NUCLEOTIDE SEQUENCE [LARGE SCALE GENOMIC DNA]</scope>
    <source>
        <strain evidence="1 2">IAM 15147</strain>
    </source>
</reference>
<dbReference type="RefSeq" id="WP_092915625.1">
    <property type="nucleotide sequence ID" value="NZ_FOZN01000001.1"/>
</dbReference>
<evidence type="ECO:0000313" key="2">
    <source>
        <dbReference type="Proteomes" id="UP000198506"/>
    </source>
</evidence>
<gene>
    <name evidence="1" type="ORF">SAMN04487783_0570</name>
</gene>